<reference evidence="11 12" key="1">
    <citation type="journal article" date="2016" name="Genome Announc.">
        <title>First Complete Genome Sequence of a Subdivision 6 Acidobacterium Strain.</title>
        <authorList>
            <person name="Huang S."/>
            <person name="Vieira S."/>
            <person name="Bunk B."/>
            <person name="Riedel T."/>
            <person name="Sproer C."/>
            <person name="Overmann J."/>
        </authorList>
    </citation>
    <scope>NUCLEOTIDE SEQUENCE [LARGE SCALE GENOMIC DNA]</scope>
    <source>
        <strain evidence="12">DSM 100886 HEG_-6_39</strain>
    </source>
</reference>
<feature type="transmembrane region" description="Helical" evidence="9">
    <location>
        <begin position="183"/>
        <end position="202"/>
    </location>
</feature>
<dbReference type="Pfam" id="PF00795">
    <property type="entry name" value="CN_hydrolase"/>
    <property type="match status" value="1"/>
</dbReference>
<evidence type="ECO:0000256" key="8">
    <source>
        <dbReference type="ARBA" id="ARBA00023315"/>
    </source>
</evidence>
<dbReference type="RefSeq" id="WP_110172797.1">
    <property type="nucleotide sequence ID" value="NZ_CP015136.1"/>
</dbReference>
<keyword evidence="4 9" id="KW-0808">Transferase</keyword>
<feature type="domain" description="CN hydrolase" evidence="10">
    <location>
        <begin position="220"/>
        <end position="460"/>
    </location>
</feature>
<dbReference type="PANTHER" id="PTHR38686">
    <property type="entry name" value="APOLIPOPROTEIN N-ACYLTRANSFERASE"/>
    <property type="match status" value="1"/>
</dbReference>
<keyword evidence="11" id="KW-0449">Lipoprotein</keyword>
<evidence type="ECO:0000256" key="7">
    <source>
        <dbReference type="ARBA" id="ARBA00023136"/>
    </source>
</evidence>
<comment type="pathway">
    <text evidence="9">Protein modification; lipoprotein biosynthesis (N-acyl transfer).</text>
</comment>
<comment type="catalytic activity">
    <reaction evidence="9">
        <text>N-terminal S-1,2-diacyl-sn-glyceryl-L-cysteinyl-[lipoprotein] + a glycerophospholipid = N-acyl-S-1,2-diacyl-sn-glyceryl-L-cysteinyl-[lipoprotein] + a 2-acyl-sn-glycero-3-phospholipid + H(+)</text>
        <dbReference type="Rhea" id="RHEA:48228"/>
        <dbReference type="Rhea" id="RHEA-COMP:14681"/>
        <dbReference type="Rhea" id="RHEA-COMP:14684"/>
        <dbReference type="ChEBI" id="CHEBI:15378"/>
        <dbReference type="ChEBI" id="CHEBI:136912"/>
        <dbReference type="ChEBI" id="CHEBI:140656"/>
        <dbReference type="ChEBI" id="CHEBI:140657"/>
        <dbReference type="ChEBI" id="CHEBI:140660"/>
        <dbReference type="EC" id="2.3.1.269"/>
    </reaction>
</comment>
<dbReference type="InterPro" id="IPR036526">
    <property type="entry name" value="C-N_Hydrolase_sf"/>
</dbReference>
<evidence type="ECO:0000256" key="6">
    <source>
        <dbReference type="ARBA" id="ARBA00022989"/>
    </source>
</evidence>
<dbReference type="HAMAP" id="MF_01148">
    <property type="entry name" value="Lnt"/>
    <property type="match status" value="1"/>
</dbReference>
<evidence type="ECO:0000256" key="9">
    <source>
        <dbReference type="HAMAP-Rule" id="MF_01148"/>
    </source>
</evidence>
<dbReference type="EC" id="2.3.1.269" evidence="9"/>
<dbReference type="Proteomes" id="UP000076079">
    <property type="component" value="Chromosome"/>
</dbReference>
<dbReference type="InterPro" id="IPR004563">
    <property type="entry name" value="Apolipo_AcylTrfase"/>
</dbReference>
<keyword evidence="12" id="KW-1185">Reference proteome</keyword>
<dbReference type="UniPathway" id="UPA00666"/>
<accession>A0A143PRK8</accession>
<name>A0A143PRK8_LUTPR</name>
<evidence type="ECO:0000256" key="4">
    <source>
        <dbReference type="ARBA" id="ARBA00022679"/>
    </source>
</evidence>
<evidence type="ECO:0000313" key="12">
    <source>
        <dbReference type="Proteomes" id="UP000076079"/>
    </source>
</evidence>
<dbReference type="InterPro" id="IPR045378">
    <property type="entry name" value="LNT_N"/>
</dbReference>
<keyword evidence="6 9" id="KW-1133">Transmembrane helix</keyword>
<dbReference type="InterPro" id="IPR003010">
    <property type="entry name" value="C-N_Hydrolase"/>
</dbReference>
<feature type="transmembrane region" description="Helical" evidence="9">
    <location>
        <begin position="12"/>
        <end position="30"/>
    </location>
</feature>
<evidence type="ECO:0000256" key="3">
    <source>
        <dbReference type="ARBA" id="ARBA00022475"/>
    </source>
</evidence>
<evidence type="ECO:0000256" key="2">
    <source>
        <dbReference type="ARBA" id="ARBA00010065"/>
    </source>
</evidence>
<feature type="transmembrane region" description="Helical" evidence="9">
    <location>
        <begin position="100"/>
        <end position="118"/>
    </location>
</feature>
<keyword evidence="5 9" id="KW-0812">Transmembrane</keyword>
<gene>
    <name evidence="9 11" type="primary">lnt</name>
    <name evidence="11" type="ORF">LuPra_04479</name>
</gene>
<dbReference type="CDD" id="cd07571">
    <property type="entry name" value="ALP_N-acyl_transferase"/>
    <property type="match status" value="1"/>
</dbReference>
<comment type="similarity">
    <text evidence="2 9">Belongs to the CN hydrolase family. Apolipoprotein N-acyltransferase subfamily.</text>
</comment>
<feature type="transmembrane region" description="Helical" evidence="9">
    <location>
        <begin position="42"/>
        <end position="59"/>
    </location>
</feature>
<dbReference type="GO" id="GO:0042158">
    <property type="term" value="P:lipoprotein biosynthetic process"/>
    <property type="evidence" value="ECO:0007669"/>
    <property type="project" value="UniProtKB-UniRule"/>
</dbReference>
<dbReference type="PATRIC" id="fig|1813736.3.peg.4725"/>
<organism evidence="11 12">
    <name type="scientific">Luteitalea pratensis</name>
    <dbReference type="NCBI Taxonomy" id="1855912"/>
    <lineage>
        <taxon>Bacteria</taxon>
        <taxon>Pseudomonadati</taxon>
        <taxon>Acidobacteriota</taxon>
        <taxon>Vicinamibacteria</taxon>
        <taxon>Vicinamibacterales</taxon>
        <taxon>Vicinamibacteraceae</taxon>
        <taxon>Luteitalea</taxon>
    </lineage>
</organism>
<dbReference type="Gene3D" id="3.60.110.10">
    <property type="entry name" value="Carbon-nitrogen hydrolase"/>
    <property type="match status" value="1"/>
</dbReference>
<dbReference type="KEGG" id="abac:LuPra_04479"/>
<dbReference type="AlphaFoldDB" id="A0A143PRK8"/>
<proteinExistence type="inferred from homology"/>
<keyword evidence="7 9" id="KW-0472">Membrane</keyword>
<comment type="function">
    <text evidence="9">Catalyzes the phospholipid dependent N-acylation of the N-terminal cysteine of apolipoprotein, the last step in lipoprotein maturation.</text>
</comment>
<keyword evidence="8 9" id="KW-0012">Acyltransferase</keyword>
<feature type="transmembrane region" description="Helical" evidence="9">
    <location>
        <begin position="148"/>
        <end position="171"/>
    </location>
</feature>
<dbReference type="STRING" id="1855912.LuPra_04479"/>
<dbReference type="Pfam" id="PF20154">
    <property type="entry name" value="LNT_N"/>
    <property type="match status" value="1"/>
</dbReference>
<sequence length="503" mass="54466">MLFALSMPRPALAPLGWVALAPLCVAVARCANRPAPRGPRPFLLGLVTGLAAFAGTVAWTSDVLAIFGGLNAALAWGLAGLLIAYLAVYPALFSMALTTAVVRAGVPALAIAPMLWVGTEWLRGTLFTGFPWVLLGYSQSDTEAPLQVASLAGIYGLSGLVACPSAAIALLMTPDPRRSRTRLWAATLLMALPIAVSAWGAWRVAREALLQGPAVRVALVQGNVPQGQKWDPAYRDEILARYLALTRDAARQGVDLVIWPESSTPFVFGRDGIQTEVMRAAMQQARVSVVFGSDEVVGPKEFYNAAFVMDGTGEIRGSYRKMQLVPFGEYIPVRWLLFFAQPLVEGFSDFSAGQQLTLLPVGVHRLSVAVCYEAVFPWLSRRAVRQGSQLLATITNDAWYGTSAAPYQHFQQARVRAVETGRYLVRAANTGISAVVDPYGRVQVQSPLFETGTWTGDVRWLDGSTWYVRTGDAGAWACMLVTGMLILLPLWERVGRRGSTVNH</sequence>
<evidence type="ECO:0000313" key="11">
    <source>
        <dbReference type="EMBL" id="AMY11232.1"/>
    </source>
</evidence>
<dbReference type="NCBIfam" id="TIGR00546">
    <property type="entry name" value="lnt"/>
    <property type="match status" value="1"/>
</dbReference>
<dbReference type="GO" id="GO:0016410">
    <property type="term" value="F:N-acyltransferase activity"/>
    <property type="evidence" value="ECO:0007669"/>
    <property type="project" value="UniProtKB-UniRule"/>
</dbReference>
<dbReference type="PANTHER" id="PTHR38686:SF1">
    <property type="entry name" value="APOLIPOPROTEIN N-ACYLTRANSFERASE"/>
    <property type="match status" value="1"/>
</dbReference>
<reference evidence="12" key="2">
    <citation type="submission" date="2016-04" db="EMBL/GenBank/DDBJ databases">
        <title>First Complete Genome Sequence of a Subdivision 6 Acidobacterium.</title>
        <authorList>
            <person name="Huang S."/>
            <person name="Vieira S."/>
            <person name="Bunk B."/>
            <person name="Riedel T."/>
            <person name="Sproeer C."/>
            <person name="Overmann J."/>
        </authorList>
    </citation>
    <scope>NUCLEOTIDE SEQUENCE [LARGE SCALE GENOMIC DNA]</scope>
    <source>
        <strain evidence="12">DSM 100886 HEG_-6_39</strain>
    </source>
</reference>
<evidence type="ECO:0000256" key="1">
    <source>
        <dbReference type="ARBA" id="ARBA00004651"/>
    </source>
</evidence>
<evidence type="ECO:0000256" key="5">
    <source>
        <dbReference type="ARBA" id="ARBA00022692"/>
    </source>
</evidence>
<comment type="subcellular location">
    <subcellularLocation>
        <location evidence="1 9">Cell membrane</location>
        <topology evidence="1 9">Multi-pass membrane protein</topology>
    </subcellularLocation>
</comment>
<dbReference type="PROSITE" id="PS50263">
    <property type="entry name" value="CN_HYDROLASE"/>
    <property type="match status" value="1"/>
</dbReference>
<evidence type="ECO:0000259" key="10">
    <source>
        <dbReference type="PROSITE" id="PS50263"/>
    </source>
</evidence>
<dbReference type="SUPFAM" id="SSF56317">
    <property type="entry name" value="Carbon-nitrogen hydrolase"/>
    <property type="match status" value="1"/>
</dbReference>
<dbReference type="GO" id="GO:0005886">
    <property type="term" value="C:plasma membrane"/>
    <property type="evidence" value="ECO:0007669"/>
    <property type="project" value="UniProtKB-SubCell"/>
</dbReference>
<dbReference type="EMBL" id="CP015136">
    <property type="protein sequence ID" value="AMY11232.1"/>
    <property type="molecule type" value="Genomic_DNA"/>
</dbReference>
<protein>
    <recommendedName>
        <fullName evidence="9">Apolipoprotein N-acyltransferase</fullName>
        <shortName evidence="9">ALP N-acyltransferase</shortName>
        <ecNumber evidence="9">2.3.1.269</ecNumber>
    </recommendedName>
</protein>
<keyword evidence="3 9" id="KW-1003">Cell membrane</keyword>
<feature type="transmembrane region" description="Helical" evidence="9">
    <location>
        <begin position="65"/>
        <end position="88"/>
    </location>
</feature>